<proteinExistence type="inferred from homology"/>
<dbReference type="PANTHER" id="PTHR47698">
    <property type="entry name" value="FATTY-ACID-BINDING PROTEIN 3, CHLOROPLASTIC"/>
    <property type="match status" value="1"/>
</dbReference>
<dbReference type="Gene3D" id="3.50.70.10">
    <property type="match status" value="1"/>
</dbReference>
<evidence type="ECO:0000313" key="4">
    <source>
        <dbReference type="EMBL" id="EFN53544.1"/>
    </source>
</evidence>
<reference evidence="4 5" key="1">
    <citation type="journal article" date="2010" name="Plant Cell">
        <title>The Chlorella variabilis NC64A genome reveals adaptation to photosymbiosis, coevolution with viruses, and cryptic sex.</title>
        <authorList>
            <person name="Blanc G."/>
            <person name="Duncan G."/>
            <person name="Agarkova I."/>
            <person name="Borodovsky M."/>
            <person name="Gurnon J."/>
            <person name="Kuo A."/>
            <person name="Lindquist E."/>
            <person name="Lucas S."/>
            <person name="Pangilinan J."/>
            <person name="Polle J."/>
            <person name="Salamov A."/>
            <person name="Terry A."/>
            <person name="Yamada T."/>
            <person name="Dunigan D.D."/>
            <person name="Grigoriev I.V."/>
            <person name="Claverie J.M."/>
            <person name="Van Etten J.L."/>
        </authorList>
    </citation>
    <scope>NUCLEOTIDE SEQUENCE [LARGE SCALE GENOMIC DNA]</scope>
    <source>
        <strain evidence="4 5">NC64A</strain>
    </source>
</reference>
<sequence>MAVAMASTMQLRRCGPAANSSPRPCAKAPAGVPRVAAAFLGTPTQLAAQRRRLRAVRRSASGGLAAQAMLTYKEAATGIEFPLVQKLWLGEEMRCVGAGCRSKKVAFIGVKVYAVALYVEAEKMARELGVRNRGGFFDGDDDFCQALVDGGCVKALQLELARDVEGAQFVQALEEALAPRMRLMGDTASLEAFKKVFVDKKLAKGTNVVLMYRTDATLDVAVRPGRVDWSTIVADASIASAGLCRGLFEVYMGGESVVADAKKEWANGARKLLESDDIRRQTRKGGSG</sequence>
<organism evidence="5">
    <name type="scientific">Chlorella variabilis</name>
    <name type="common">Green alga</name>
    <dbReference type="NCBI Taxonomy" id="554065"/>
    <lineage>
        <taxon>Eukaryota</taxon>
        <taxon>Viridiplantae</taxon>
        <taxon>Chlorophyta</taxon>
        <taxon>core chlorophytes</taxon>
        <taxon>Trebouxiophyceae</taxon>
        <taxon>Chlorellales</taxon>
        <taxon>Chlorellaceae</taxon>
        <taxon>Chlorella clade</taxon>
        <taxon>Chlorella</taxon>
    </lineage>
</organism>
<dbReference type="GeneID" id="17352962"/>
<dbReference type="EMBL" id="GL433851">
    <property type="protein sequence ID" value="EFN53544.1"/>
    <property type="molecule type" value="Genomic_DNA"/>
</dbReference>
<dbReference type="InterPro" id="IPR036298">
    <property type="entry name" value="Chalcone_isomerase_sf"/>
</dbReference>
<dbReference type="PANTHER" id="PTHR47698:SF2">
    <property type="entry name" value="FATTY-ACID-BINDING PROTEIN 3, CHLOROPLASTIC"/>
    <property type="match status" value="1"/>
</dbReference>
<dbReference type="InterPro" id="IPR016088">
    <property type="entry name" value="Chalcone_isomerase_3-sand"/>
</dbReference>
<dbReference type="InParanoid" id="E1ZKT2"/>
<dbReference type="Gene3D" id="1.10.890.20">
    <property type="match status" value="1"/>
</dbReference>
<evidence type="ECO:0000313" key="5">
    <source>
        <dbReference type="Proteomes" id="UP000008141"/>
    </source>
</evidence>
<dbReference type="FunCoup" id="E1ZKT2">
    <property type="interactions" value="336"/>
</dbReference>
<evidence type="ECO:0000256" key="2">
    <source>
        <dbReference type="RuleBase" id="RU361158"/>
    </source>
</evidence>
<dbReference type="InterPro" id="IPR016089">
    <property type="entry name" value="Chalcone_isomerase_bundle_sf"/>
</dbReference>
<dbReference type="RefSeq" id="XP_005845646.1">
    <property type="nucleotide sequence ID" value="XM_005845584.1"/>
</dbReference>
<name>E1ZKT2_CHLVA</name>
<dbReference type="OrthoDB" id="18193at2759"/>
<dbReference type="AlphaFoldDB" id="E1ZKT2"/>
<accession>E1ZKT2</accession>
<dbReference type="SUPFAM" id="SSF54626">
    <property type="entry name" value="Chalcone isomerase"/>
    <property type="match status" value="1"/>
</dbReference>
<dbReference type="Proteomes" id="UP000008141">
    <property type="component" value="Unassembled WGS sequence"/>
</dbReference>
<evidence type="ECO:0000256" key="1">
    <source>
        <dbReference type="ARBA" id="ARBA00007166"/>
    </source>
</evidence>
<evidence type="ECO:0000259" key="3">
    <source>
        <dbReference type="Pfam" id="PF02431"/>
    </source>
</evidence>
<dbReference type="GO" id="GO:0016872">
    <property type="term" value="F:intramolecular lyase activity"/>
    <property type="evidence" value="ECO:0007669"/>
    <property type="project" value="InterPro"/>
</dbReference>
<comment type="similarity">
    <text evidence="1 2">Belongs to the chalcone isomerase family.</text>
</comment>
<dbReference type="InterPro" id="IPR016087">
    <property type="entry name" value="Chalcone_isomerase"/>
</dbReference>
<keyword evidence="5" id="KW-1185">Reference proteome</keyword>
<protein>
    <recommendedName>
        <fullName evidence="2">Chalcone-flavonone isomerase family protein</fullName>
    </recommendedName>
</protein>
<dbReference type="eggNOG" id="ENOG502S827">
    <property type="taxonomic scope" value="Eukaryota"/>
</dbReference>
<dbReference type="OMA" id="QGEAYRC"/>
<gene>
    <name evidence="4" type="ORF">CHLNCDRAFT_136673</name>
</gene>
<dbReference type="KEGG" id="cvr:CHLNCDRAFT_136673"/>
<dbReference type="Pfam" id="PF02431">
    <property type="entry name" value="Chalcone"/>
    <property type="match status" value="1"/>
</dbReference>
<feature type="domain" description="Chalcone isomerase" evidence="3">
    <location>
        <begin position="96"/>
        <end position="267"/>
    </location>
</feature>